<keyword evidence="6" id="KW-1185">Reference proteome</keyword>
<dbReference type="OrthoDB" id="2213137at2759"/>
<organism evidence="5 6">
    <name type="scientific">Kwoniella heveanensis BCC8398</name>
    <dbReference type="NCBI Taxonomy" id="1296120"/>
    <lineage>
        <taxon>Eukaryota</taxon>
        <taxon>Fungi</taxon>
        <taxon>Dikarya</taxon>
        <taxon>Basidiomycota</taxon>
        <taxon>Agaricomycotina</taxon>
        <taxon>Tremellomycetes</taxon>
        <taxon>Tremellales</taxon>
        <taxon>Cryptococcaceae</taxon>
        <taxon>Kwoniella</taxon>
    </lineage>
</organism>
<dbReference type="InterPro" id="IPR050327">
    <property type="entry name" value="Proton-linked_MCT"/>
</dbReference>
<feature type="transmembrane region" description="Helical" evidence="4">
    <location>
        <begin position="384"/>
        <end position="402"/>
    </location>
</feature>
<evidence type="ECO:0000256" key="3">
    <source>
        <dbReference type="SAM" id="MobiDB-lite"/>
    </source>
</evidence>
<feature type="transmembrane region" description="Helical" evidence="4">
    <location>
        <begin position="446"/>
        <end position="466"/>
    </location>
</feature>
<evidence type="ECO:0000256" key="1">
    <source>
        <dbReference type="ARBA" id="ARBA00004141"/>
    </source>
</evidence>
<feature type="transmembrane region" description="Helical" evidence="4">
    <location>
        <begin position="240"/>
        <end position="260"/>
    </location>
</feature>
<dbReference type="PANTHER" id="PTHR11360">
    <property type="entry name" value="MONOCARBOXYLATE TRANSPORTER"/>
    <property type="match status" value="1"/>
</dbReference>
<dbReference type="GO" id="GO:0022857">
    <property type="term" value="F:transmembrane transporter activity"/>
    <property type="evidence" value="ECO:0007669"/>
    <property type="project" value="InterPro"/>
</dbReference>
<dbReference type="EMBL" id="KI669509">
    <property type="protein sequence ID" value="OCF32335.1"/>
    <property type="molecule type" value="Genomic_DNA"/>
</dbReference>
<dbReference type="SUPFAM" id="SSF103473">
    <property type="entry name" value="MFS general substrate transporter"/>
    <property type="match status" value="1"/>
</dbReference>
<feature type="compositionally biased region" description="Low complexity" evidence="3">
    <location>
        <begin position="48"/>
        <end position="63"/>
    </location>
</feature>
<feature type="transmembrane region" description="Helical" evidence="4">
    <location>
        <begin position="185"/>
        <end position="202"/>
    </location>
</feature>
<feature type="transmembrane region" description="Helical" evidence="4">
    <location>
        <begin position="319"/>
        <end position="342"/>
    </location>
</feature>
<feature type="compositionally biased region" description="Polar residues" evidence="3">
    <location>
        <begin position="22"/>
        <end position="47"/>
    </location>
</feature>
<feature type="transmembrane region" description="Helical" evidence="4">
    <location>
        <begin position="150"/>
        <end position="173"/>
    </location>
</feature>
<proteinExistence type="inferred from homology"/>
<dbReference type="Gene3D" id="1.20.1250.20">
    <property type="entry name" value="MFS general substrate transporter like domains"/>
    <property type="match status" value="1"/>
</dbReference>
<comment type="subcellular location">
    <subcellularLocation>
        <location evidence="1">Membrane</location>
        <topology evidence="1">Multi-pass membrane protein</topology>
    </subcellularLocation>
</comment>
<keyword evidence="4" id="KW-0812">Transmembrane</keyword>
<dbReference type="Proteomes" id="UP000092666">
    <property type="component" value="Unassembled WGS sequence"/>
</dbReference>
<dbReference type="Pfam" id="PF07690">
    <property type="entry name" value="MFS_1"/>
    <property type="match status" value="1"/>
</dbReference>
<evidence type="ECO:0000256" key="2">
    <source>
        <dbReference type="ARBA" id="ARBA00006727"/>
    </source>
</evidence>
<protein>
    <recommendedName>
        <fullName evidence="7">Major facilitator superfamily (MFS) profile domain-containing protein</fullName>
    </recommendedName>
</protein>
<dbReference type="InterPro" id="IPR011701">
    <property type="entry name" value="MFS"/>
</dbReference>
<accession>A0A1B9GNA3</accession>
<keyword evidence="4" id="KW-1133">Transmembrane helix</keyword>
<gene>
    <name evidence="5" type="ORF">I316_06003</name>
</gene>
<feature type="transmembrane region" description="Helical" evidence="4">
    <location>
        <begin position="208"/>
        <end position="228"/>
    </location>
</feature>
<feature type="region of interest" description="Disordered" evidence="3">
    <location>
        <begin position="1"/>
        <end position="100"/>
    </location>
</feature>
<sequence>MAVAVEERSDLGHKADAYFSVTPRSMSSSQFPLRPDSQSQSIDMSEVQSQSRSQNQSASSLQQADIRTSAEENVNTGEDASRDRFAEGATPSSTEREIPSLPNVDTSREAWAYVVAGFVMEMLLWGPMFSSAVFLKYYAASPEFQSASEASISAINTTQLLFGYSMGFPLLYFYNRFPRQIKPSIWAGIILYTCSMLAASFVKSVNLLILFQGVGPGIAGAFTAFPIIRWLPEWFDKRKGTAGGIVFSGGGVGGVYMPFLYQYLIDRLGYQWTLRISAISTAVAASIAIYFVNPRVPIPAKAQFVRAPMPPLVSTFMRYGFFGCFFGTLLQAFGFFNVNLFLPRFSDTLGATAGAGLLSAFNVCVIIAQVLWGLLTDKMRPTTAMALSSILGSILVLTIWGFGGATGLPVLAPFAVLFGLMTGGFTSMWFQTAYNIAGPDKEQQTLLVSGFSIARGVGAVLGPTIGSDLYRLPSTPGGNRWGSAGSPGLVGFVAASLAGSAIVAILFMYADRIVAWFTSIAKIDEGSASATRGRPSGRRESQAYEMDSMP</sequence>
<reference evidence="5 6" key="1">
    <citation type="submission" date="2013-07" db="EMBL/GenBank/DDBJ databases">
        <title>The Genome Sequence of Cryptococcus heveanensis BCC8398.</title>
        <authorList>
            <consortium name="The Broad Institute Genome Sequencing Platform"/>
            <person name="Cuomo C."/>
            <person name="Litvintseva A."/>
            <person name="Chen Y."/>
            <person name="Heitman J."/>
            <person name="Sun S."/>
            <person name="Springer D."/>
            <person name="Dromer F."/>
            <person name="Young S.K."/>
            <person name="Zeng Q."/>
            <person name="Gargeya S."/>
            <person name="Fitzgerald M."/>
            <person name="Abouelleil A."/>
            <person name="Alvarado L."/>
            <person name="Berlin A.M."/>
            <person name="Chapman S.B."/>
            <person name="Dewar J."/>
            <person name="Goldberg J."/>
            <person name="Griggs A."/>
            <person name="Gujja S."/>
            <person name="Hansen M."/>
            <person name="Howarth C."/>
            <person name="Imamovic A."/>
            <person name="Larimer J."/>
            <person name="McCowan C."/>
            <person name="Murphy C."/>
            <person name="Pearson M."/>
            <person name="Priest M."/>
            <person name="Roberts A."/>
            <person name="Saif S."/>
            <person name="Shea T."/>
            <person name="Sykes S."/>
            <person name="Wortman J."/>
            <person name="Nusbaum C."/>
            <person name="Birren B."/>
        </authorList>
    </citation>
    <scope>NUCLEOTIDE SEQUENCE [LARGE SCALE GENOMIC DNA]</scope>
    <source>
        <strain evidence="5 6">BCC8398</strain>
    </source>
</reference>
<feature type="transmembrane region" description="Helical" evidence="4">
    <location>
        <begin position="110"/>
        <end position="130"/>
    </location>
</feature>
<feature type="transmembrane region" description="Helical" evidence="4">
    <location>
        <begin position="348"/>
        <end position="372"/>
    </location>
</feature>
<feature type="transmembrane region" description="Helical" evidence="4">
    <location>
        <begin position="486"/>
        <end position="510"/>
    </location>
</feature>
<evidence type="ECO:0000256" key="4">
    <source>
        <dbReference type="SAM" id="Phobius"/>
    </source>
</evidence>
<evidence type="ECO:0000313" key="6">
    <source>
        <dbReference type="Proteomes" id="UP000092666"/>
    </source>
</evidence>
<keyword evidence="4" id="KW-0472">Membrane</keyword>
<dbReference type="GO" id="GO:0016020">
    <property type="term" value="C:membrane"/>
    <property type="evidence" value="ECO:0007669"/>
    <property type="project" value="UniProtKB-SubCell"/>
</dbReference>
<feature type="transmembrane region" description="Helical" evidence="4">
    <location>
        <begin position="272"/>
        <end position="292"/>
    </location>
</feature>
<reference evidence="6" key="2">
    <citation type="submission" date="2013-12" db="EMBL/GenBank/DDBJ databases">
        <title>Evolution of pathogenesis and genome organization in the Tremellales.</title>
        <authorList>
            <person name="Cuomo C."/>
            <person name="Litvintseva A."/>
            <person name="Heitman J."/>
            <person name="Chen Y."/>
            <person name="Sun S."/>
            <person name="Springer D."/>
            <person name="Dromer F."/>
            <person name="Young S."/>
            <person name="Zeng Q."/>
            <person name="Chapman S."/>
            <person name="Gujja S."/>
            <person name="Saif S."/>
            <person name="Birren B."/>
        </authorList>
    </citation>
    <scope>NUCLEOTIDE SEQUENCE [LARGE SCALE GENOMIC DNA]</scope>
    <source>
        <strain evidence="6">BCC8398</strain>
    </source>
</reference>
<feature type="compositionally biased region" description="Basic and acidic residues" evidence="3">
    <location>
        <begin position="1"/>
        <end position="16"/>
    </location>
</feature>
<comment type="similarity">
    <text evidence="2">Belongs to the major facilitator superfamily. Monocarboxylate porter (TC 2.A.1.13) family.</text>
</comment>
<feature type="region of interest" description="Disordered" evidence="3">
    <location>
        <begin position="528"/>
        <end position="550"/>
    </location>
</feature>
<dbReference type="AlphaFoldDB" id="A0A1B9GNA3"/>
<feature type="transmembrane region" description="Helical" evidence="4">
    <location>
        <begin position="414"/>
        <end position="434"/>
    </location>
</feature>
<dbReference type="PANTHER" id="PTHR11360:SF287">
    <property type="entry name" value="MFS MONOCARBOXYLATE TRANSPORTER"/>
    <property type="match status" value="1"/>
</dbReference>
<evidence type="ECO:0008006" key="7">
    <source>
        <dbReference type="Google" id="ProtNLM"/>
    </source>
</evidence>
<dbReference type="InterPro" id="IPR036259">
    <property type="entry name" value="MFS_trans_sf"/>
</dbReference>
<evidence type="ECO:0000313" key="5">
    <source>
        <dbReference type="EMBL" id="OCF32335.1"/>
    </source>
</evidence>
<name>A0A1B9GNA3_9TREE</name>